<dbReference type="GO" id="GO:0019903">
    <property type="term" value="F:protein phosphatase binding"/>
    <property type="evidence" value="ECO:0007669"/>
    <property type="project" value="InterPro"/>
</dbReference>
<accession>A0A137PFX2</accession>
<dbReference type="AlphaFoldDB" id="A0A137PFX2"/>
<reference evidence="4 5" key="1">
    <citation type="journal article" date="2015" name="Genome Biol. Evol.">
        <title>Phylogenomic analyses indicate that early fungi evolved digesting cell walls of algal ancestors of land plants.</title>
        <authorList>
            <person name="Chang Y."/>
            <person name="Wang S."/>
            <person name="Sekimoto S."/>
            <person name="Aerts A.L."/>
            <person name="Choi C."/>
            <person name="Clum A."/>
            <person name="LaButti K.M."/>
            <person name="Lindquist E.A."/>
            <person name="Yee Ngan C."/>
            <person name="Ohm R.A."/>
            <person name="Salamov A.A."/>
            <person name="Grigoriev I.V."/>
            <person name="Spatafora J.W."/>
            <person name="Berbee M.L."/>
        </authorList>
    </citation>
    <scope>NUCLEOTIDE SEQUENCE [LARGE SCALE GENOMIC DNA]</scope>
    <source>
        <strain evidence="4 5">NRRL 28638</strain>
    </source>
</reference>
<dbReference type="GO" id="GO:0019888">
    <property type="term" value="F:protein phosphatase regulator activity"/>
    <property type="evidence" value="ECO:0007669"/>
    <property type="project" value="TreeGrafter"/>
</dbReference>
<dbReference type="OrthoDB" id="295029at2759"/>
<dbReference type="PANTHER" id="PTHR12634">
    <property type="entry name" value="SIT4 YEAST -ASSOCIATING PROTEIN-RELATED"/>
    <property type="match status" value="1"/>
</dbReference>
<sequence length="778" mass="89272">MFWKYNNIDSGRNIEELIKKEGVQLEEVLLSDDIIAQTRFNDNLLDFLLLPDNLEKLINLSLFKVDLSEEFKENESRLSYLSGEILSFENWSICEAITKTDKNLEKIWLFVSTEEEELDTAKLSTFSKLISCLFSKSDKSREYFKNNPYLLTLLIKKLKYGQIQDLIQKMLQMSDTKQNEESWFPIVNLINELVIKINPNKSIEEIEASTELLIECMEFKPLNMEYSNLSFDDSRYAYIIKDLLKEGAIDKILEPVSEWKGLNYQSYLINTLSLVIELLRHIPSEKYLLQTANQLVGEPIVNNIGSSKPFGLIRLKITELISSLIRTIHQLQHTPKNSPMLDKANNNESKLNLSTQEEPSLNLSISTISTRNNRDDSILSLNSSQLDYYKFQKKEILNKLTKAFIDEKLINTTLNLFFNYPWNNILQRVIYDIIHHLLNFNIKSEFNDYQVQLLSTLFEEPSIFQRIVDAQKANDEKSTQFGGTRLGYMGYLTLITEDLLDFIQLNIPSELKSTISSQTESASWKEYIDEIYLNLKENQEKLLGGKSIENIIHNSSLSFQQQNGSNGEEFDSVSPYKNIIDDELSDQSSDDDLHQFLSQYNNPTNEDSEDGGNRVEYFDGEYGWDVPHDIQNSFDDSSDDRIPFFIHSSSSDVEMTTNLSIEDDGADLSFGESDPQDFFTDEVPLYETFAKTVIHDTKFGSFGSASTPTNSSPPVLDDEDDGVPLDIREIESDLPIKNGEDKEDKETDDSSKHKENNNNEDEEAKSEVSVKTLAKNDG</sequence>
<evidence type="ECO:0000256" key="3">
    <source>
        <dbReference type="SAM" id="MobiDB-lite"/>
    </source>
</evidence>
<organism evidence="4 5">
    <name type="scientific">Conidiobolus coronatus (strain ATCC 28846 / CBS 209.66 / NRRL 28638)</name>
    <name type="common">Delacroixia coronata</name>
    <dbReference type="NCBI Taxonomy" id="796925"/>
    <lineage>
        <taxon>Eukaryota</taxon>
        <taxon>Fungi</taxon>
        <taxon>Fungi incertae sedis</taxon>
        <taxon>Zoopagomycota</taxon>
        <taxon>Entomophthoromycotina</taxon>
        <taxon>Entomophthoromycetes</taxon>
        <taxon>Entomophthorales</taxon>
        <taxon>Ancylistaceae</taxon>
        <taxon>Conidiobolus</taxon>
    </lineage>
</organism>
<evidence type="ECO:0000256" key="1">
    <source>
        <dbReference type="ARBA" id="ARBA00006180"/>
    </source>
</evidence>
<feature type="compositionally biased region" description="Polar residues" evidence="3">
    <location>
        <begin position="703"/>
        <end position="713"/>
    </location>
</feature>
<proteinExistence type="inferred from homology"/>
<dbReference type="InterPro" id="IPR007587">
    <property type="entry name" value="SAPS"/>
</dbReference>
<dbReference type="PANTHER" id="PTHR12634:SF8">
    <property type="entry name" value="FIERY MOUNTAIN, ISOFORM D"/>
    <property type="match status" value="1"/>
</dbReference>
<dbReference type="Proteomes" id="UP000070444">
    <property type="component" value="Unassembled WGS sequence"/>
</dbReference>
<feature type="region of interest" description="Disordered" evidence="3">
    <location>
        <begin position="583"/>
        <end position="612"/>
    </location>
</feature>
<keyword evidence="5" id="KW-1185">Reference proteome</keyword>
<comment type="similarity">
    <text evidence="1">Belongs to the SAPS family.</text>
</comment>
<evidence type="ECO:0000313" key="4">
    <source>
        <dbReference type="EMBL" id="KXN73841.1"/>
    </source>
</evidence>
<dbReference type="Pfam" id="PF04499">
    <property type="entry name" value="SAPS"/>
    <property type="match status" value="1"/>
</dbReference>
<name>A0A137PFX2_CONC2</name>
<gene>
    <name evidence="4" type="ORF">CONCODRAFT_77215</name>
</gene>
<evidence type="ECO:0008006" key="6">
    <source>
        <dbReference type="Google" id="ProtNLM"/>
    </source>
</evidence>
<feature type="region of interest" description="Disordered" evidence="3">
    <location>
        <begin position="700"/>
        <end position="778"/>
    </location>
</feature>
<evidence type="ECO:0000256" key="2">
    <source>
        <dbReference type="ARBA" id="ARBA00023306"/>
    </source>
</evidence>
<evidence type="ECO:0000313" key="5">
    <source>
        <dbReference type="Proteomes" id="UP000070444"/>
    </source>
</evidence>
<dbReference type="STRING" id="796925.A0A137PFX2"/>
<dbReference type="EMBL" id="KQ964431">
    <property type="protein sequence ID" value="KXN73841.1"/>
    <property type="molecule type" value="Genomic_DNA"/>
</dbReference>
<keyword evidence="2" id="KW-0131">Cell cycle</keyword>
<protein>
    <recommendedName>
        <fullName evidence="6">SAPS-domain-containing protein</fullName>
    </recommendedName>
</protein>
<feature type="compositionally biased region" description="Basic and acidic residues" evidence="3">
    <location>
        <begin position="738"/>
        <end position="757"/>
    </location>
</feature>